<comment type="pathway">
    <text evidence="1 8">Purine metabolism; IMP biosynthesis via de novo pathway; 5-amino-1-(5-phospho-D-ribosyl)imidazole-4-carboxamide from 5-amino-1-(5-phospho-D-ribosyl)imidazole-4-carboxylate: step 1/2.</text>
</comment>
<dbReference type="Proteomes" id="UP001196980">
    <property type="component" value="Unassembled WGS sequence"/>
</dbReference>
<dbReference type="PROSITE" id="PS01058">
    <property type="entry name" value="SAICAR_SYNTHETASE_2"/>
    <property type="match status" value="1"/>
</dbReference>
<evidence type="ECO:0000256" key="7">
    <source>
        <dbReference type="ARBA" id="ARBA00048475"/>
    </source>
</evidence>
<dbReference type="InterPro" id="IPR018236">
    <property type="entry name" value="SAICAR_synthetase_CS"/>
</dbReference>
<keyword evidence="11" id="KW-1185">Reference proteome</keyword>
<dbReference type="RefSeq" id="WP_218251978.1">
    <property type="nucleotide sequence ID" value="NZ_JABXWD010000097.1"/>
</dbReference>
<evidence type="ECO:0000256" key="6">
    <source>
        <dbReference type="ARBA" id="ARBA00022840"/>
    </source>
</evidence>
<dbReference type="HAMAP" id="MF_00137">
    <property type="entry name" value="SAICAR_synth"/>
    <property type="match status" value="1"/>
</dbReference>
<evidence type="ECO:0000313" key="10">
    <source>
        <dbReference type="EMBL" id="MBV6341343.1"/>
    </source>
</evidence>
<comment type="caution">
    <text evidence="10">The sequence shown here is derived from an EMBL/GenBank/DDBJ whole genome shotgun (WGS) entry which is preliminary data.</text>
</comment>
<dbReference type="NCBIfam" id="TIGR00081">
    <property type="entry name" value="purC"/>
    <property type="match status" value="1"/>
</dbReference>
<dbReference type="PROSITE" id="PS01057">
    <property type="entry name" value="SAICAR_SYNTHETASE_1"/>
    <property type="match status" value="1"/>
</dbReference>
<keyword evidence="3 8" id="KW-0436">Ligase</keyword>
<dbReference type="Pfam" id="PF01259">
    <property type="entry name" value="SAICAR_synt"/>
    <property type="match status" value="1"/>
</dbReference>
<dbReference type="InterPro" id="IPR028923">
    <property type="entry name" value="SAICAR_synt/ADE2_N"/>
</dbReference>
<evidence type="ECO:0000256" key="8">
    <source>
        <dbReference type="HAMAP-Rule" id="MF_00137"/>
    </source>
</evidence>
<protein>
    <recommendedName>
        <fullName evidence="8">Phosphoribosylaminoimidazole-succinocarboxamide synthase</fullName>
        <ecNumber evidence="8">6.3.2.6</ecNumber>
    </recommendedName>
    <alternativeName>
        <fullName evidence="8">SAICAR synthetase</fullName>
    </alternativeName>
</protein>
<evidence type="ECO:0000256" key="5">
    <source>
        <dbReference type="ARBA" id="ARBA00022755"/>
    </source>
</evidence>
<name>A0ABS6RZL2_9BACT</name>
<reference evidence="10 11" key="1">
    <citation type="journal article" date="2020" name="J Geophys Res Biogeosci">
        <title>Magnetotaxis as an Adaptation to Enable Bacterial Shuttling of Microbial Sulfur and Sulfur Cycling Across Aquatic Oxic#Anoxic Interfaces.</title>
        <authorList>
            <person name="Li J."/>
            <person name="Liu P."/>
            <person name="Wang J."/>
            <person name="Roberts A.P."/>
            <person name="Pan Y."/>
        </authorList>
    </citation>
    <scope>NUCLEOTIDE SEQUENCE [LARGE SCALE GENOMIC DNA]</scope>
    <source>
        <strain evidence="10 11">MYR-1_YQ</strain>
    </source>
</reference>
<dbReference type="NCBIfam" id="NF010568">
    <property type="entry name" value="PRK13961.1"/>
    <property type="match status" value="1"/>
</dbReference>
<sequence>MTSKSEIVLQTDIKGLRLIKRGKVRDIYDCGQHLLMVVTDRLSAFDVVLPSGIPSKGEILTRLSVFWFRLVEDIIGNHLVSAEVNDFPGITGQEDRAILSGRAMLVKKATPLLVECIVRGYITGSGWKDYQRSGCICDIPLPEGLQESQRLPQPLFTPSTKADTGHDVNISFAETVSIVGAEMAETLKRLSIDIYNRAASHALSRGIIIADTKFEFGLYDNGLILIDEVLTPDSSRFWPAAGYAPGRGQDSFDKQIVRDYLLTLDWAQTYPGPVLPDDVVSKTADRYRQILEILTSDTKR</sequence>
<gene>
    <name evidence="8" type="primary">purC</name>
    <name evidence="10" type="ORF">HWQ67_07075</name>
</gene>
<dbReference type="CDD" id="cd01414">
    <property type="entry name" value="SAICAR_synt_Sc"/>
    <property type="match status" value="1"/>
</dbReference>
<keyword evidence="4 8" id="KW-0547">Nucleotide-binding</keyword>
<comment type="similarity">
    <text evidence="2 8">Belongs to the SAICAR synthetase family.</text>
</comment>
<keyword evidence="5 8" id="KW-0658">Purine biosynthesis</keyword>
<keyword evidence="6 8" id="KW-0067">ATP-binding</keyword>
<evidence type="ECO:0000256" key="2">
    <source>
        <dbReference type="ARBA" id="ARBA00010190"/>
    </source>
</evidence>
<dbReference type="EC" id="6.3.2.6" evidence="8"/>
<comment type="catalytic activity">
    <reaction evidence="7 8">
        <text>5-amino-1-(5-phospho-D-ribosyl)imidazole-4-carboxylate + L-aspartate + ATP = (2S)-2-[5-amino-1-(5-phospho-beta-D-ribosyl)imidazole-4-carboxamido]succinate + ADP + phosphate + 2 H(+)</text>
        <dbReference type="Rhea" id="RHEA:22628"/>
        <dbReference type="ChEBI" id="CHEBI:15378"/>
        <dbReference type="ChEBI" id="CHEBI:29991"/>
        <dbReference type="ChEBI" id="CHEBI:30616"/>
        <dbReference type="ChEBI" id="CHEBI:43474"/>
        <dbReference type="ChEBI" id="CHEBI:58443"/>
        <dbReference type="ChEBI" id="CHEBI:77657"/>
        <dbReference type="ChEBI" id="CHEBI:456216"/>
        <dbReference type="EC" id="6.3.2.6"/>
    </reaction>
</comment>
<evidence type="ECO:0000256" key="4">
    <source>
        <dbReference type="ARBA" id="ARBA00022741"/>
    </source>
</evidence>
<dbReference type="InterPro" id="IPR001636">
    <property type="entry name" value="SAICAR_synth"/>
</dbReference>
<proteinExistence type="inferred from homology"/>
<evidence type="ECO:0000256" key="1">
    <source>
        <dbReference type="ARBA" id="ARBA00004672"/>
    </source>
</evidence>
<accession>A0ABS6RZL2</accession>
<feature type="domain" description="SAICAR synthetase/ADE2 N-terminal" evidence="9">
    <location>
        <begin position="19"/>
        <end position="267"/>
    </location>
</feature>
<organism evidence="10 11">
    <name type="scientific">Candidatus Magnetobacterium casense</name>
    <dbReference type="NCBI Taxonomy" id="1455061"/>
    <lineage>
        <taxon>Bacteria</taxon>
        <taxon>Pseudomonadati</taxon>
        <taxon>Nitrospirota</taxon>
        <taxon>Thermodesulfovibrionia</taxon>
        <taxon>Thermodesulfovibrionales</taxon>
        <taxon>Candidatus Magnetobacteriaceae</taxon>
        <taxon>Candidatus Magnetobacterium</taxon>
    </lineage>
</organism>
<dbReference type="GO" id="GO:0004639">
    <property type="term" value="F:phosphoribosylaminoimidazolesuccinocarboxamide synthase activity"/>
    <property type="evidence" value="ECO:0007669"/>
    <property type="project" value="UniProtKB-EC"/>
</dbReference>
<evidence type="ECO:0000313" key="11">
    <source>
        <dbReference type="Proteomes" id="UP001196980"/>
    </source>
</evidence>
<evidence type="ECO:0000256" key="3">
    <source>
        <dbReference type="ARBA" id="ARBA00022598"/>
    </source>
</evidence>
<dbReference type="EMBL" id="JABXWD010000097">
    <property type="protein sequence ID" value="MBV6341343.1"/>
    <property type="molecule type" value="Genomic_DNA"/>
</dbReference>
<evidence type="ECO:0000259" key="9">
    <source>
        <dbReference type="Pfam" id="PF01259"/>
    </source>
</evidence>
<dbReference type="PANTHER" id="PTHR43700">
    <property type="entry name" value="PHOSPHORIBOSYLAMINOIMIDAZOLE-SUCCINOCARBOXAMIDE SYNTHASE"/>
    <property type="match status" value="1"/>
</dbReference>
<dbReference type="PANTHER" id="PTHR43700:SF1">
    <property type="entry name" value="PHOSPHORIBOSYLAMINOIMIDAZOLE-SUCCINOCARBOXAMIDE SYNTHASE"/>
    <property type="match status" value="1"/>
</dbReference>